<gene>
    <name evidence="1" type="ORF">QQF64_020983</name>
</gene>
<proteinExistence type="predicted"/>
<comment type="caution">
    <text evidence="1">The sequence shown here is derived from an EMBL/GenBank/DDBJ whole genome shotgun (WGS) entry which is preliminary data.</text>
</comment>
<protein>
    <submittedName>
        <fullName evidence="1">Uncharacterized protein</fullName>
    </submittedName>
</protein>
<evidence type="ECO:0000313" key="2">
    <source>
        <dbReference type="Proteomes" id="UP001558613"/>
    </source>
</evidence>
<accession>A0ABR3LEM4</accession>
<name>A0ABR3LEM4_9TELE</name>
<sequence length="116" mass="12306">MCEISLFADKPSLHPPPHGLTVSIPNLNGLSVIYVGSLPAQDPCEQLTLHPSASGPSCPGRLQSSWGLGSLVCPPGGQRAAYRDRALDLWGMSNIVTSQDNTTAWTPPQRSSSQLL</sequence>
<dbReference type="Proteomes" id="UP001558613">
    <property type="component" value="Unassembled WGS sequence"/>
</dbReference>
<reference evidence="1 2" key="1">
    <citation type="submission" date="2023-09" db="EMBL/GenBank/DDBJ databases">
        <authorList>
            <person name="Wang M."/>
        </authorList>
    </citation>
    <scope>NUCLEOTIDE SEQUENCE [LARGE SCALE GENOMIC DNA]</scope>
    <source>
        <strain evidence="1">GT-2023</strain>
        <tissue evidence="1">Liver</tissue>
    </source>
</reference>
<evidence type="ECO:0000313" key="1">
    <source>
        <dbReference type="EMBL" id="KAL1249978.1"/>
    </source>
</evidence>
<dbReference type="EMBL" id="JAYMGO010000023">
    <property type="protein sequence ID" value="KAL1249978.1"/>
    <property type="molecule type" value="Genomic_DNA"/>
</dbReference>
<keyword evidence="2" id="KW-1185">Reference proteome</keyword>
<organism evidence="1 2">
    <name type="scientific">Cirrhinus molitorella</name>
    <name type="common">mud carp</name>
    <dbReference type="NCBI Taxonomy" id="172907"/>
    <lineage>
        <taxon>Eukaryota</taxon>
        <taxon>Metazoa</taxon>
        <taxon>Chordata</taxon>
        <taxon>Craniata</taxon>
        <taxon>Vertebrata</taxon>
        <taxon>Euteleostomi</taxon>
        <taxon>Actinopterygii</taxon>
        <taxon>Neopterygii</taxon>
        <taxon>Teleostei</taxon>
        <taxon>Ostariophysi</taxon>
        <taxon>Cypriniformes</taxon>
        <taxon>Cyprinidae</taxon>
        <taxon>Labeoninae</taxon>
        <taxon>Labeonini</taxon>
        <taxon>Cirrhinus</taxon>
    </lineage>
</organism>